<feature type="compositionally biased region" description="Acidic residues" evidence="4">
    <location>
        <begin position="308"/>
        <end position="324"/>
    </location>
</feature>
<dbReference type="SMART" id="SM00316">
    <property type="entry name" value="S1"/>
    <property type="match status" value="1"/>
</dbReference>
<proteinExistence type="inferred from homology"/>
<dbReference type="Pfam" id="PF07541">
    <property type="entry name" value="EIF_2_alpha"/>
    <property type="match status" value="1"/>
</dbReference>
<dbReference type="Proteomes" id="UP000007014">
    <property type="component" value="Chromosome 14"/>
</dbReference>
<dbReference type="InterPro" id="IPR024055">
    <property type="entry name" value="TIF2_asu_C"/>
</dbReference>
<evidence type="ECO:0000256" key="3">
    <source>
        <dbReference type="ARBA" id="ARBA00022917"/>
    </source>
</evidence>
<dbReference type="InterPro" id="IPR044126">
    <property type="entry name" value="S1_IF2_alpha"/>
</dbReference>
<evidence type="ECO:0000259" key="5">
    <source>
        <dbReference type="PROSITE" id="PS50126"/>
    </source>
</evidence>
<dbReference type="Pfam" id="PF00575">
    <property type="entry name" value="S1"/>
    <property type="match status" value="1"/>
</dbReference>
<dbReference type="Gene3D" id="1.10.150.190">
    <property type="entry name" value="Translation initiation factor 2, subunit 1, domain 2"/>
    <property type="match status" value="1"/>
</dbReference>
<protein>
    <submittedName>
        <fullName evidence="6">Eukaryotic translation initiation factor eIF-2 alpha subunit</fullName>
    </submittedName>
</protein>
<dbReference type="Gene3D" id="3.30.70.1130">
    <property type="entry name" value="EIF_2_alpha"/>
    <property type="match status" value="1"/>
</dbReference>
<keyword evidence="3" id="KW-0648">Protein biosynthesis</keyword>
<dbReference type="FunFam" id="2.40.50.140:FF:000015">
    <property type="entry name" value="Eukaryotic translation initiation factor 2 subunit alpha"/>
    <property type="match status" value="1"/>
</dbReference>
<dbReference type="FunFam" id="3.30.70.1130:FF:000001">
    <property type="entry name" value="Eukaryotic translation initiation factor 2 subunit 1"/>
    <property type="match status" value="1"/>
</dbReference>
<dbReference type="GeneID" id="16995426"/>
<dbReference type="OrthoDB" id="1685042at2759"/>
<dbReference type="Gramene" id="CMN210CT">
    <property type="protein sequence ID" value="CMN210CT"/>
    <property type="gene ID" value="CMN210C"/>
</dbReference>
<dbReference type="SUPFAM" id="SSF50249">
    <property type="entry name" value="Nucleic acid-binding proteins"/>
    <property type="match status" value="1"/>
</dbReference>
<dbReference type="HOGENOM" id="CLU_033458_0_1_1"/>
<feature type="domain" description="S1 motif" evidence="5">
    <location>
        <begin position="17"/>
        <end position="88"/>
    </location>
</feature>
<dbReference type="eggNOG" id="KOG2916">
    <property type="taxonomic scope" value="Eukaryota"/>
</dbReference>
<dbReference type="EMBL" id="AP006496">
    <property type="protein sequence ID" value="BAM81309.1"/>
    <property type="molecule type" value="Genomic_DNA"/>
</dbReference>
<gene>
    <name evidence="6" type="ORF">CYME_CMN210C</name>
</gene>
<sequence>MVNLQCRMYENPFPDPDDLVIAVVRDIQEMGAYVTLPEYADCQGMIMLSEVSRRRIRSINRLLRVGRQEVCMVVRVDQEKGYIDLSKRRVSPEDVQKMEEKWSKSRTVHSIMRHTAESVGVDLEDLYKRVGWPLYRKYGHAFDAFRLMVADGNIDNPVAVEANVSSVLGSLDIGPEEKEELLKSIRRKLTPQATKIRADIDVTCFDFEGIDAIKEALRLGTECITQTSNSVKIRLLAPPTYILTTSALQRQEGLEALAKVIEVIRNEIEARRGKCVVKVAPRVVSERDDRLLSNLMEELELRNREVPADDEGDDDSESSASDSD</sequence>
<dbReference type="PANTHER" id="PTHR10602:SF0">
    <property type="entry name" value="EUKARYOTIC TRANSLATION INITIATION FACTOR 2 SUBUNIT 1"/>
    <property type="match status" value="1"/>
</dbReference>
<reference evidence="6 7" key="1">
    <citation type="journal article" date="2004" name="Nature">
        <title>Genome sequence of the ultrasmall unicellular red alga Cyanidioschyzon merolae 10D.</title>
        <authorList>
            <person name="Matsuzaki M."/>
            <person name="Misumi O."/>
            <person name="Shin-i T."/>
            <person name="Maruyama S."/>
            <person name="Takahara M."/>
            <person name="Miyagishima S."/>
            <person name="Mori T."/>
            <person name="Nishida K."/>
            <person name="Yagisawa F."/>
            <person name="Nishida K."/>
            <person name="Yoshida Y."/>
            <person name="Nishimura Y."/>
            <person name="Nakao S."/>
            <person name="Kobayashi T."/>
            <person name="Momoyama Y."/>
            <person name="Higashiyama T."/>
            <person name="Minoda A."/>
            <person name="Sano M."/>
            <person name="Nomoto H."/>
            <person name="Oishi K."/>
            <person name="Hayashi H."/>
            <person name="Ohta F."/>
            <person name="Nishizaka S."/>
            <person name="Haga S."/>
            <person name="Miura S."/>
            <person name="Morishita T."/>
            <person name="Kabeya Y."/>
            <person name="Terasawa K."/>
            <person name="Suzuki Y."/>
            <person name="Ishii Y."/>
            <person name="Asakawa S."/>
            <person name="Takano H."/>
            <person name="Ohta N."/>
            <person name="Kuroiwa H."/>
            <person name="Tanaka K."/>
            <person name="Shimizu N."/>
            <person name="Sugano S."/>
            <person name="Sato N."/>
            <person name="Nozaki H."/>
            <person name="Ogasawara N."/>
            <person name="Kohara Y."/>
            <person name="Kuroiwa T."/>
        </authorList>
    </citation>
    <scope>NUCLEOTIDE SEQUENCE [LARGE SCALE GENOMIC DNA]</scope>
    <source>
        <strain evidence="6 7">10D</strain>
    </source>
</reference>
<feature type="region of interest" description="Disordered" evidence="4">
    <location>
        <begin position="302"/>
        <end position="324"/>
    </location>
</feature>
<dbReference type="SUPFAM" id="SSF110993">
    <property type="entry name" value="eIF-2-alpha, C-terminal domain"/>
    <property type="match status" value="1"/>
</dbReference>
<evidence type="ECO:0000313" key="7">
    <source>
        <dbReference type="Proteomes" id="UP000007014"/>
    </source>
</evidence>
<comment type="similarity">
    <text evidence="1">Belongs to the eIF-2-alpha family.</text>
</comment>
<dbReference type="GO" id="GO:0043022">
    <property type="term" value="F:ribosome binding"/>
    <property type="evidence" value="ECO:0007669"/>
    <property type="project" value="TreeGrafter"/>
</dbReference>
<dbReference type="GO" id="GO:0003743">
    <property type="term" value="F:translation initiation factor activity"/>
    <property type="evidence" value="ECO:0007669"/>
    <property type="project" value="UniProtKB-KW"/>
</dbReference>
<keyword evidence="7" id="KW-1185">Reference proteome</keyword>
<dbReference type="GO" id="GO:0005850">
    <property type="term" value="C:eukaryotic translation initiation factor 2 complex"/>
    <property type="evidence" value="ECO:0007669"/>
    <property type="project" value="TreeGrafter"/>
</dbReference>
<dbReference type="RefSeq" id="XP_005537345.1">
    <property type="nucleotide sequence ID" value="XM_005537288.1"/>
</dbReference>
<dbReference type="AlphaFoldDB" id="M1V9A0"/>
<evidence type="ECO:0000256" key="1">
    <source>
        <dbReference type="ARBA" id="ARBA00007223"/>
    </source>
</evidence>
<dbReference type="Gene3D" id="2.40.50.140">
    <property type="entry name" value="Nucleic acid-binding proteins"/>
    <property type="match status" value="1"/>
</dbReference>
<evidence type="ECO:0000256" key="4">
    <source>
        <dbReference type="SAM" id="MobiDB-lite"/>
    </source>
</evidence>
<dbReference type="InterPro" id="IPR003029">
    <property type="entry name" value="S1_domain"/>
</dbReference>
<dbReference type="PROSITE" id="PS50126">
    <property type="entry name" value="S1"/>
    <property type="match status" value="1"/>
</dbReference>
<organism evidence="6 7">
    <name type="scientific">Cyanidioschyzon merolae (strain NIES-3377 / 10D)</name>
    <name type="common">Unicellular red alga</name>
    <dbReference type="NCBI Taxonomy" id="280699"/>
    <lineage>
        <taxon>Eukaryota</taxon>
        <taxon>Rhodophyta</taxon>
        <taxon>Bangiophyceae</taxon>
        <taxon>Cyanidiales</taxon>
        <taxon>Cyanidiaceae</taxon>
        <taxon>Cyanidioschyzon</taxon>
    </lineage>
</organism>
<dbReference type="OMA" id="DVNEHQR"/>
<name>M1V9A0_CYAM1</name>
<keyword evidence="2 6" id="KW-0396">Initiation factor</keyword>
<reference evidence="6 7" key="2">
    <citation type="journal article" date="2007" name="BMC Biol.">
        <title>A 100%-complete sequence reveals unusually simple genomic features in the hot-spring red alga Cyanidioschyzon merolae.</title>
        <authorList>
            <person name="Nozaki H."/>
            <person name="Takano H."/>
            <person name="Misumi O."/>
            <person name="Terasawa K."/>
            <person name="Matsuzaki M."/>
            <person name="Maruyama S."/>
            <person name="Nishida K."/>
            <person name="Yagisawa F."/>
            <person name="Yoshida Y."/>
            <person name="Fujiwara T."/>
            <person name="Takio S."/>
            <person name="Tamura K."/>
            <person name="Chung S.J."/>
            <person name="Nakamura S."/>
            <person name="Kuroiwa H."/>
            <person name="Tanaka K."/>
            <person name="Sato N."/>
            <person name="Kuroiwa T."/>
        </authorList>
    </citation>
    <scope>NUCLEOTIDE SEQUENCE [LARGE SCALE GENOMIC DNA]</scope>
    <source>
        <strain evidence="6 7">10D</strain>
    </source>
</reference>
<dbReference type="KEGG" id="cme:CYME_CMN210C"/>
<dbReference type="PANTHER" id="PTHR10602">
    <property type="entry name" value="EUKARYOTIC TRANSLATION INITIATION FACTOR 2 SUBUNIT 1"/>
    <property type="match status" value="1"/>
</dbReference>
<dbReference type="InterPro" id="IPR011488">
    <property type="entry name" value="TIF_2_asu"/>
</dbReference>
<dbReference type="InterPro" id="IPR024054">
    <property type="entry name" value="TIF2_asu_middle_sf"/>
</dbReference>
<evidence type="ECO:0000313" key="6">
    <source>
        <dbReference type="EMBL" id="BAM81309.1"/>
    </source>
</evidence>
<dbReference type="InterPro" id="IPR012340">
    <property type="entry name" value="NA-bd_OB-fold"/>
</dbReference>
<dbReference type="CDD" id="cd04452">
    <property type="entry name" value="S1_IF2_alpha"/>
    <property type="match status" value="1"/>
</dbReference>
<accession>M1V9A0</accession>
<dbReference type="SUPFAM" id="SSF116742">
    <property type="entry name" value="eIF2alpha middle domain-like"/>
    <property type="match status" value="1"/>
</dbReference>
<dbReference type="GO" id="GO:0033290">
    <property type="term" value="C:eukaryotic 48S preinitiation complex"/>
    <property type="evidence" value="ECO:0007669"/>
    <property type="project" value="TreeGrafter"/>
</dbReference>
<dbReference type="GO" id="GO:0003723">
    <property type="term" value="F:RNA binding"/>
    <property type="evidence" value="ECO:0007669"/>
    <property type="project" value="InterPro"/>
</dbReference>
<dbReference type="STRING" id="280699.M1V9A0"/>
<evidence type="ECO:0000256" key="2">
    <source>
        <dbReference type="ARBA" id="ARBA00022540"/>
    </source>
</evidence>